<dbReference type="PANTHER" id="PTHR32182">
    <property type="entry name" value="DNA REPLICATION AND REPAIR PROTEIN RECF"/>
    <property type="match status" value="1"/>
</dbReference>
<keyword evidence="6 9" id="KW-0547">Nucleotide-binding</keyword>
<gene>
    <name evidence="9 12" type="primary">recF</name>
    <name evidence="12" type="ORF">DYI37_16615</name>
</gene>
<keyword evidence="7 9" id="KW-0067">ATP-binding</keyword>
<dbReference type="HAMAP" id="MF_00365">
    <property type="entry name" value="RecF"/>
    <property type="match status" value="1"/>
</dbReference>
<dbReference type="GO" id="GO:0009432">
    <property type="term" value="P:SOS response"/>
    <property type="evidence" value="ECO:0007669"/>
    <property type="project" value="UniProtKB-UniRule"/>
</dbReference>
<keyword evidence="8 9" id="KW-0238">DNA-binding</keyword>
<keyword evidence="4 9" id="KW-0963">Cytoplasm</keyword>
<dbReference type="GO" id="GO:0005524">
    <property type="term" value="F:ATP binding"/>
    <property type="evidence" value="ECO:0007669"/>
    <property type="project" value="UniProtKB-UniRule"/>
</dbReference>
<evidence type="ECO:0000256" key="6">
    <source>
        <dbReference type="ARBA" id="ARBA00022741"/>
    </source>
</evidence>
<feature type="domain" description="AAA+ ATPase" evidence="11">
    <location>
        <begin position="34"/>
        <end position="378"/>
    </location>
</feature>
<evidence type="ECO:0000256" key="10">
    <source>
        <dbReference type="RuleBase" id="RU000578"/>
    </source>
</evidence>
<dbReference type="Proteomes" id="UP000264310">
    <property type="component" value="Unassembled WGS sequence"/>
</dbReference>
<organism evidence="12 13">
    <name type="scientific">Fulvimarina endophytica</name>
    <dbReference type="NCBI Taxonomy" id="2293836"/>
    <lineage>
        <taxon>Bacteria</taxon>
        <taxon>Pseudomonadati</taxon>
        <taxon>Pseudomonadota</taxon>
        <taxon>Alphaproteobacteria</taxon>
        <taxon>Hyphomicrobiales</taxon>
        <taxon>Aurantimonadaceae</taxon>
        <taxon>Fulvimarina</taxon>
    </lineage>
</organism>
<dbReference type="InterPro" id="IPR001238">
    <property type="entry name" value="DNA-binding_RecF"/>
</dbReference>
<evidence type="ECO:0000259" key="11">
    <source>
        <dbReference type="SMART" id="SM00382"/>
    </source>
</evidence>
<sequence length="386" mass="41757">MSSIGDLSAGRLSRVSALKLYDFRNYGSLDLRFDKRFVVFAGPNGAGKTNLLEALSLLSPGRGMRRASYGEMMRQAGANAFSVRADLTLGDDMTSVLTGVKGEEDRPASRQVRIGETVVKSSDELLDLSRIVWLTPGMDGLFTGPAGDRRRFLDRMVLSIDPAHGRRAGDFERAMRSRNKLLSDNRNDDVWLSGIETQMAELAVAMVFARDQLVGHLERAIAMADIASPFPKAGLDLDHGLETSDLSAPAVEIEDRYRERLARNRMRDAYAGRTLEGPHRADLSVTHLAKAMPAGLSSTGEQKALLVGLIIAHARITSALSGMTPILLLDEIAAHLDAGRRASLFDLVAELGGQTFMTGTDASLFEALGERAQMVTITDGAARTGP</sequence>
<dbReference type="GO" id="GO:0005737">
    <property type="term" value="C:cytoplasm"/>
    <property type="evidence" value="ECO:0007669"/>
    <property type="project" value="UniProtKB-SubCell"/>
</dbReference>
<evidence type="ECO:0000256" key="4">
    <source>
        <dbReference type="ARBA" id="ARBA00022490"/>
    </source>
</evidence>
<evidence type="ECO:0000256" key="2">
    <source>
        <dbReference type="ARBA" id="ARBA00008016"/>
    </source>
</evidence>
<keyword evidence="9 10" id="KW-0227">DNA damage</keyword>
<dbReference type="PANTHER" id="PTHR32182:SF0">
    <property type="entry name" value="DNA REPLICATION AND REPAIR PROTEIN RECF"/>
    <property type="match status" value="1"/>
</dbReference>
<dbReference type="SUPFAM" id="SSF52540">
    <property type="entry name" value="P-loop containing nucleoside triphosphate hydrolases"/>
    <property type="match status" value="1"/>
</dbReference>
<evidence type="ECO:0000256" key="5">
    <source>
        <dbReference type="ARBA" id="ARBA00022705"/>
    </source>
</evidence>
<dbReference type="Pfam" id="PF02463">
    <property type="entry name" value="SMC_N"/>
    <property type="match status" value="1"/>
</dbReference>
<dbReference type="Gene3D" id="1.20.1050.90">
    <property type="entry name" value="RecF/RecN/SMC, N-terminal domain"/>
    <property type="match status" value="1"/>
</dbReference>
<evidence type="ECO:0000256" key="1">
    <source>
        <dbReference type="ARBA" id="ARBA00004496"/>
    </source>
</evidence>
<dbReference type="AlphaFoldDB" id="A0A371WZQ9"/>
<keyword evidence="13" id="KW-1185">Reference proteome</keyword>
<evidence type="ECO:0000256" key="7">
    <source>
        <dbReference type="ARBA" id="ARBA00022840"/>
    </source>
</evidence>
<evidence type="ECO:0000256" key="3">
    <source>
        <dbReference type="ARBA" id="ARBA00020170"/>
    </source>
</evidence>
<dbReference type="GO" id="GO:0006260">
    <property type="term" value="P:DNA replication"/>
    <property type="evidence" value="ECO:0007669"/>
    <property type="project" value="UniProtKB-UniRule"/>
</dbReference>
<dbReference type="GO" id="GO:0006302">
    <property type="term" value="P:double-strand break repair"/>
    <property type="evidence" value="ECO:0007669"/>
    <property type="project" value="TreeGrafter"/>
</dbReference>
<dbReference type="EMBL" id="QURL01000007">
    <property type="protein sequence ID" value="RFC62445.1"/>
    <property type="molecule type" value="Genomic_DNA"/>
</dbReference>
<proteinExistence type="inferred from homology"/>
<dbReference type="PROSITE" id="PS00618">
    <property type="entry name" value="RECF_2"/>
    <property type="match status" value="1"/>
</dbReference>
<comment type="caution">
    <text evidence="12">The sequence shown here is derived from an EMBL/GenBank/DDBJ whole genome shotgun (WGS) entry which is preliminary data.</text>
</comment>
<evidence type="ECO:0000313" key="12">
    <source>
        <dbReference type="EMBL" id="RFC62445.1"/>
    </source>
</evidence>
<comment type="similarity">
    <text evidence="2 9 10">Belongs to the RecF family.</text>
</comment>
<keyword evidence="9 10" id="KW-0234">DNA repair</keyword>
<reference evidence="12 13" key="1">
    <citation type="submission" date="2018-08" db="EMBL/GenBank/DDBJ databases">
        <title>Fulvimarina sp. 85, whole genome shotgun sequence.</title>
        <authorList>
            <person name="Tuo L."/>
        </authorList>
    </citation>
    <scope>NUCLEOTIDE SEQUENCE [LARGE SCALE GENOMIC DNA]</scope>
    <source>
        <strain evidence="12 13">85</strain>
    </source>
</reference>
<accession>A0A371WZQ9</accession>
<comment type="subcellular location">
    <subcellularLocation>
        <location evidence="1 9 10">Cytoplasm</location>
    </subcellularLocation>
</comment>
<dbReference type="RefSeq" id="WP_116684425.1">
    <property type="nucleotide sequence ID" value="NZ_QURL01000007.1"/>
</dbReference>
<comment type="function">
    <text evidence="9 10">The RecF protein is involved in DNA metabolism; it is required for DNA replication and normal SOS inducibility. RecF binds preferentially to single-stranded, linear DNA. It also seems to bind ATP.</text>
</comment>
<dbReference type="NCBIfam" id="TIGR00611">
    <property type="entry name" value="recf"/>
    <property type="match status" value="1"/>
</dbReference>
<dbReference type="InterPro" id="IPR027417">
    <property type="entry name" value="P-loop_NTPase"/>
</dbReference>
<keyword evidence="5 9" id="KW-0235">DNA replication</keyword>
<dbReference type="InterPro" id="IPR018078">
    <property type="entry name" value="DNA-binding_RecF_CS"/>
</dbReference>
<dbReference type="InterPro" id="IPR003395">
    <property type="entry name" value="RecF/RecN/SMC_N"/>
</dbReference>
<dbReference type="PROSITE" id="PS00617">
    <property type="entry name" value="RECF_1"/>
    <property type="match status" value="1"/>
</dbReference>
<evidence type="ECO:0000256" key="9">
    <source>
        <dbReference type="HAMAP-Rule" id="MF_00365"/>
    </source>
</evidence>
<evidence type="ECO:0000313" key="13">
    <source>
        <dbReference type="Proteomes" id="UP000264310"/>
    </source>
</evidence>
<evidence type="ECO:0000256" key="8">
    <source>
        <dbReference type="ARBA" id="ARBA00023125"/>
    </source>
</evidence>
<dbReference type="InterPro" id="IPR042174">
    <property type="entry name" value="RecF_2"/>
</dbReference>
<dbReference type="Gene3D" id="3.40.50.300">
    <property type="entry name" value="P-loop containing nucleotide triphosphate hydrolases"/>
    <property type="match status" value="1"/>
</dbReference>
<dbReference type="GO" id="GO:0000731">
    <property type="term" value="P:DNA synthesis involved in DNA repair"/>
    <property type="evidence" value="ECO:0007669"/>
    <property type="project" value="TreeGrafter"/>
</dbReference>
<name>A0A371WZQ9_9HYPH</name>
<protein>
    <recommendedName>
        <fullName evidence="3 9">DNA replication and repair protein RecF</fullName>
    </recommendedName>
</protein>
<dbReference type="InterPro" id="IPR003593">
    <property type="entry name" value="AAA+_ATPase"/>
</dbReference>
<feature type="binding site" evidence="9">
    <location>
        <begin position="42"/>
        <end position="49"/>
    </location>
    <ligand>
        <name>ATP</name>
        <dbReference type="ChEBI" id="CHEBI:30616"/>
    </ligand>
</feature>
<keyword evidence="9 10" id="KW-0742">SOS response</keyword>
<dbReference type="SMART" id="SM00382">
    <property type="entry name" value="AAA"/>
    <property type="match status" value="1"/>
</dbReference>
<dbReference type="GO" id="GO:0003697">
    <property type="term" value="F:single-stranded DNA binding"/>
    <property type="evidence" value="ECO:0007669"/>
    <property type="project" value="UniProtKB-UniRule"/>
</dbReference>
<dbReference type="OrthoDB" id="9803889at2"/>